<dbReference type="InterPro" id="IPR000792">
    <property type="entry name" value="Tscrpt_reg_LuxR_C"/>
</dbReference>
<dbReference type="EMBL" id="JAMPJU010000003">
    <property type="protein sequence ID" value="MCV9881708.1"/>
    <property type="molecule type" value="Genomic_DNA"/>
</dbReference>
<dbReference type="GO" id="GO:0006355">
    <property type="term" value="P:regulation of DNA-templated transcription"/>
    <property type="evidence" value="ECO:0007669"/>
    <property type="project" value="InterPro"/>
</dbReference>
<reference evidence="5" key="1">
    <citation type="submission" date="2022-04" db="EMBL/GenBank/DDBJ databases">
        <title>Brenneria sp. isolated from walnut trees in Serbia.</title>
        <authorList>
            <person name="Gasic K."/>
            <person name="Zlatkovic N."/>
            <person name="Kuzmanovic N."/>
        </authorList>
    </citation>
    <scope>NUCLEOTIDE SEQUENCE</scope>
    <source>
        <strain evidence="6">KBI 423</strain>
        <strain evidence="5">KBI 447</strain>
    </source>
</reference>
<dbReference type="EMBL" id="JAMPJT010000003">
    <property type="protein sequence ID" value="MCV9878285.1"/>
    <property type="molecule type" value="Genomic_DNA"/>
</dbReference>
<dbReference type="AlphaFoldDB" id="A0AA42C324"/>
<dbReference type="Proteomes" id="UP001165569">
    <property type="component" value="Unassembled WGS sequence"/>
</dbReference>
<evidence type="ECO:0000313" key="5">
    <source>
        <dbReference type="EMBL" id="MCV9878285.1"/>
    </source>
</evidence>
<evidence type="ECO:0000256" key="1">
    <source>
        <dbReference type="ARBA" id="ARBA00023015"/>
    </source>
</evidence>
<protein>
    <submittedName>
        <fullName evidence="5">Helix-turn-helix transcriptional regulator</fullName>
    </submittedName>
</protein>
<keyword evidence="7" id="KW-1185">Reference proteome</keyword>
<dbReference type="InterPro" id="IPR036388">
    <property type="entry name" value="WH-like_DNA-bd_sf"/>
</dbReference>
<dbReference type="Gene3D" id="1.10.10.10">
    <property type="entry name" value="Winged helix-like DNA-binding domain superfamily/Winged helix DNA-binding domain"/>
    <property type="match status" value="1"/>
</dbReference>
<dbReference type="Pfam" id="PF00196">
    <property type="entry name" value="GerE"/>
    <property type="match status" value="1"/>
</dbReference>
<dbReference type="Proteomes" id="UP001165568">
    <property type="component" value="Unassembled WGS sequence"/>
</dbReference>
<dbReference type="GO" id="GO:0003677">
    <property type="term" value="F:DNA binding"/>
    <property type="evidence" value="ECO:0007669"/>
    <property type="project" value="UniProtKB-KW"/>
</dbReference>
<name>A0AA42C324_9GAMM</name>
<proteinExistence type="predicted"/>
<dbReference type="RefSeq" id="WP_264089418.1">
    <property type="nucleotide sequence ID" value="NZ_JAMPJT010000003.1"/>
</dbReference>
<evidence type="ECO:0000256" key="3">
    <source>
        <dbReference type="ARBA" id="ARBA00023163"/>
    </source>
</evidence>
<keyword evidence="2" id="KW-0238">DNA-binding</keyword>
<dbReference type="SUPFAM" id="SSF46894">
    <property type="entry name" value="C-terminal effector domain of the bipartite response regulators"/>
    <property type="match status" value="1"/>
</dbReference>
<dbReference type="CDD" id="cd06170">
    <property type="entry name" value="LuxR_C_like"/>
    <property type="match status" value="1"/>
</dbReference>
<organism evidence="5 8">
    <name type="scientific">Brenneria izbisi</name>
    <dbReference type="NCBI Taxonomy" id="2939450"/>
    <lineage>
        <taxon>Bacteria</taxon>
        <taxon>Pseudomonadati</taxon>
        <taxon>Pseudomonadota</taxon>
        <taxon>Gammaproteobacteria</taxon>
        <taxon>Enterobacterales</taxon>
        <taxon>Pectobacteriaceae</taxon>
        <taxon>Brenneria</taxon>
    </lineage>
</organism>
<dbReference type="PRINTS" id="PR00038">
    <property type="entry name" value="HTHLUXR"/>
</dbReference>
<dbReference type="PANTHER" id="PTHR44688:SF16">
    <property type="entry name" value="DNA-BINDING TRANSCRIPTIONAL ACTIVATOR DEVR_DOSR"/>
    <property type="match status" value="1"/>
</dbReference>
<comment type="caution">
    <text evidence="5">The sequence shown here is derived from an EMBL/GenBank/DDBJ whole genome shotgun (WGS) entry which is preliminary data.</text>
</comment>
<sequence length="266" mass="30470">MELATILTHPDILRWHENIADLFENADDASLPQRLSGMLNGVIHHETYIIKLYRANCDFPVVLAHNIPASQQAVYLGKYFPFACLEDPLLEKLRDGAPQIVQINHQTCSLAGSSYYRKYYRHLNLQDEIDVLFPMSNGDAIVLSMDWRKRTATSKELAALENIYSVVKSIITRYYRSYCDTATISEEPDDNHQKINSILTEREREIVNLMISGKGTKTLARHLDISYQTVKVHRRNIYSKLGINSQLQLCSMFVTPPAANRPLERT</sequence>
<feature type="domain" description="HTH luxR-type" evidence="4">
    <location>
        <begin position="192"/>
        <end position="257"/>
    </location>
</feature>
<evidence type="ECO:0000256" key="2">
    <source>
        <dbReference type="ARBA" id="ARBA00023125"/>
    </source>
</evidence>
<dbReference type="SMART" id="SM00421">
    <property type="entry name" value="HTH_LUXR"/>
    <property type="match status" value="1"/>
</dbReference>
<dbReference type="PANTHER" id="PTHR44688">
    <property type="entry name" value="DNA-BINDING TRANSCRIPTIONAL ACTIVATOR DEVR_DOSR"/>
    <property type="match status" value="1"/>
</dbReference>
<evidence type="ECO:0000259" key="4">
    <source>
        <dbReference type="PROSITE" id="PS50043"/>
    </source>
</evidence>
<gene>
    <name evidence="5" type="ORF">NC803_05435</name>
    <name evidence="6" type="ORF">NC856_05430</name>
</gene>
<keyword evidence="1" id="KW-0805">Transcription regulation</keyword>
<dbReference type="InterPro" id="IPR016032">
    <property type="entry name" value="Sig_transdc_resp-reg_C-effctor"/>
</dbReference>
<evidence type="ECO:0000313" key="7">
    <source>
        <dbReference type="Proteomes" id="UP001165568"/>
    </source>
</evidence>
<evidence type="ECO:0000313" key="6">
    <source>
        <dbReference type="EMBL" id="MCV9881708.1"/>
    </source>
</evidence>
<keyword evidence="3" id="KW-0804">Transcription</keyword>
<evidence type="ECO:0000313" key="8">
    <source>
        <dbReference type="Proteomes" id="UP001165569"/>
    </source>
</evidence>
<dbReference type="PROSITE" id="PS50043">
    <property type="entry name" value="HTH_LUXR_2"/>
    <property type="match status" value="1"/>
</dbReference>
<accession>A0AA42C324</accession>